<gene>
    <name evidence="7" type="ORF">MNOR_LOCUS24566</name>
</gene>
<evidence type="ECO:0000259" key="5">
    <source>
        <dbReference type="PROSITE" id="PS01180"/>
    </source>
</evidence>
<feature type="domain" description="CUB" evidence="5">
    <location>
        <begin position="42"/>
        <end position="148"/>
    </location>
</feature>
<dbReference type="InterPro" id="IPR016186">
    <property type="entry name" value="C-type_lectin-like/link_sf"/>
</dbReference>
<name>A0AAV2RIS6_MEGNR</name>
<dbReference type="Pfam" id="PF00431">
    <property type="entry name" value="CUB"/>
    <property type="match status" value="1"/>
</dbReference>
<protein>
    <submittedName>
        <fullName evidence="7">Uncharacterized protein</fullName>
    </submittedName>
</protein>
<dbReference type="Gene3D" id="3.10.100.10">
    <property type="entry name" value="Mannose-Binding Protein A, subunit A"/>
    <property type="match status" value="1"/>
</dbReference>
<dbReference type="Proteomes" id="UP001497623">
    <property type="component" value="Unassembled WGS sequence"/>
</dbReference>
<dbReference type="SMART" id="SM00042">
    <property type="entry name" value="CUB"/>
    <property type="match status" value="1"/>
</dbReference>
<dbReference type="EMBL" id="CAXKWB010022657">
    <property type="protein sequence ID" value="CAL4124504.1"/>
    <property type="molecule type" value="Genomic_DNA"/>
</dbReference>
<dbReference type="SUPFAM" id="SSF56436">
    <property type="entry name" value="C-type lectin-like"/>
    <property type="match status" value="1"/>
</dbReference>
<comment type="caution">
    <text evidence="7">The sequence shown here is derived from an EMBL/GenBank/DDBJ whole genome shotgun (WGS) entry which is preliminary data.</text>
</comment>
<feature type="chain" id="PRO_5043808277" evidence="4">
    <location>
        <begin position="26"/>
        <end position="294"/>
    </location>
</feature>
<comment type="caution">
    <text evidence="3">Lacks conserved residue(s) required for the propagation of feature annotation.</text>
</comment>
<accession>A0AAV2RIS6</accession>
<dbReference type="InterPro" id="IPR016187">
    <property type="entry name" value="CTDL_fold"/>
</dbReference>
<evidence type="ECO:0000313" key="7">
    <source>
        <dbReference type="EMBL" id="CAL4124504.1"/>
    </source>
</evidence>
<dbReference type="InterPro" id="IPR001304">
    <property type="entry name" value="C-type_lectin-like"/>
</dbReference>
<dbReference type="CDD" id="cd00041">
    <property type="entry name" value="CUB"/>
    <property type="match status" value="1"/>
</dbReference>
<dbReference type="Gene3D" id="2.60.120.290">
    <property type="entry name" value="Spermadhesin, CUB domain"/>
    <property type="match status" value="1"/>
</dbReference>
<reference evidence="7 8" key="1">
    <citation type="submission" date="2024-05" db="EMBL/GenBank/DDBJ databases">
        <authorList>
            <person name="Wallberg A."/>
        </authorList>
    </citation>
    <scope>NUCLEOTIDE SEQUENCE [LARGE SCALE GENOMIC DNA]</scope>
</reference>
<keyword evidence="1" id="KW-0677">Repeat</keyword>
<evidence type="ECO:0000259" key="6">
    <source>
        <dbReference type="PROSITE" id="PS50041"/>
    </source>
</evidence>
<dbReference type="PANTHER" id="PTHR24251">
    <property type="entry name" value="OVOCHYMASE-RELATED"/>
    <property type="match status" value="1"/>
</dbReference>
<dbReference type="PROSITE" id="PS01180">
    <property type="entry name" value="CUB"/>
    <property type="match status" value="1"/>
</dbReference>
<dbReference type="PROSITE" id="PS50041">
    <property type="entry name" value="C_TYPE_LECTIN_2"/>
    <property type="match status" value="1"/>
</dbReference>
<evidence type="ECO:0000256" key="1">
    <source>
        <dbReference type="ARBA" id="ARBA00022737"/>
    </source>
</evidence>
<dbReference type="SMART" id="SM00034">
    <property type="entry name" value="CLECT"/>
    <property type="match status" value="1"/>
</dbReference>
<keyword evidence="2" id="KW-1015">Disulfide bond</keyword>
<feature type="signal peptide" evidence="4">
    <location>
        <begin position="1"/>
        <end position="25"/>
    </location>
</feature>
<keyword evidence="8" id="KW-1185">Reference proteome</keyword>
<evidence type="ECO:0000256" key="4">
    <source>
        <dbReference type="SAM" id="SignalP"/>
    </source>
</evidence>
<evidence type="ECO:0000256" key="2">
    <source>
        <dbReference type="ARBA" id="ARBA00023157"/>
    </source>
</evidence>
<dbReference type="InterPro" id="IPR035914">
    <property type="entry name" value="Sperma_CUB_dom_sf"/>
</dbReference>
<dbReference type="SUPFAM" id="SSF49854">
    <property type="entry name" value="Spermadhesin, CUB domain"/>
    <property type="match status" value="1"/>
</dbReference>
<feature type="domain" description="C-type lectin" evidence="6">
    <location>
        <begin position="157"/>
        <end position="277"/>
    </location>
</feature>
<dbReference type="CDD" id="cd00037">
    <property type="entry name" value="CLECT"/>
    <property type="match status" value="1"/>
</dbReference>
<evidence type="ECO:0000313" key="8">
    <source>
        <dbReference type="Proteomes" id="UP001497623"/>
    </source>
</evidence>
<dbReference type="Pfam" id="PF00059">
    <property type="entry name" value="Lectin_C"/>
    <property type="match status" value="1"/>
</dbReference>
<sequence>RGSHSVSMQQLCLAFCVFVSQQVLANPNKKYQHSKRMFNIDCGAEYNTNRGTIRHPLSGGCYLNNEACTWIIRATTHIQITFSSFDVEANYDYLNLEDGEIMGSPLLGRFTGSSVPSPVYTSTHAAHLIFTSDGSVNGTGFELHWEPLGCVEPFVSIGDFCYYFSYSNNVSRNWKEARTYCHIFGDTDLAVFDKAPEDYRKIFQYLSDNGVIHNYLHVGAFDEHSDGSWKFVDSRLVDMAAPYWGHKEPVNHDTDLNHACLFHEDSDFDYRWKMGDCRDGDSYFICQQDIVSIT</sequence>
<feature type="non-terminal residue" evidence="7">
    <location>
        <position position="1"/>
    </location>
</feature>
<proteinExistence type="predicted"/>
<evidence type="ECO:0000256" key="3">
    <source>
        <dbReference type="PROSITE-ProRule" id="PRU00059"/>
    </source>
</evidence>
<dbReference type="InterPro" id="IPR000859">
    <property type="entry name" value="CUB_dom"/>
</dbReference>
<keyword evidence="4" id="KW-0732">Signal</keyword>
<organism evidence="7 8">
    <name type="scientific">Meganyctiphanes norvegica</name>
    <name type="common">Northern krill</name>
    <name type="synonym">Thysanopoda norvegica</name>
    <dbReference type="NCBI Taxonomy" id="48144"/>
    <lineage>
        <taxon>Eukaryota</taxon>
        <taxon>Metazoa</taxon>
        <taxon>Ecdysozoa</taxon>
        <taxon>Arthropoda</taxon>
        <taxon>Crustacea</taxon>
        <taxon>Multicrustacea</taxon>
        <taxon>Malacostraca</taxon>
        <taxon>Eumalacostraca</taxon>
        <taxon>Eucarida</taxon>
        <taxon>Euphausiacea</taxon>
        <taxon>Euphausiidae</taxon>
        <taxon>Meganyctiphanes</taxon>
    </lineage>
</organism>
<dbReference type="AlphaFoldDB" id="A0AAV2RIS6"/>